<dbReference type="PANTHER" id="PTHR11070">
    <property type="entry name" value="UVRD / RECB / PCRA DNA HELICASE FAMILY MEMBER"/>
    <property type="match status" value="1"/>
</dbReference>
<evidence type="ECO:0000259" key="15">
    <source>
        <dbReference type="PROSITE" id="PS51217"/>
    </source>
</evidence>
<comment type="caution">
    <text evidence="16">The sequence shown here is derived from an EMBL/GenBank/DDBJ whole genome shotgun (WGS) entry which is preliminary data.</text>
</comment>
<dbReference type="InterPro" id="IPR027417">
    <property type="entry name" value="P-loop_NTPase"/>
</dbReference>
<dbReference type="Gene3D" id="1.10.10.160">
    <property type="match status" value="1"/>
</dbReference>
<keyword evidence="6" id="KW-0238">DNA-binding</keyword>
<protein>
    <recommendedName>
        <fullName evidence="9">DNA 3'-5' helicase</fullName>
        <ecNumber evidence="9">5.6.2.4</ecNumber>
    </recommendedName>
    <alternativeName>
        <fullName evidence="10">DNA 3'-5' helicase II</fullName>
    </alternativeName>
</protein>
<evidence type="ECO:0000256" key="5">
    <source>
        <dbReference type="ARBA" id="ARBA00022840"/>
    </source>
</evidence>
<dbReference type="Proteomes" id="UP001575181">
    <property type="component" value="Unassembled WGS sequence"/>
</dbReference>
<evidence type="ECO:0000256" key="2">
    <source>
        <dbReference type="ARBA" id="ARBA00022741"/>
    </source>
</evidence>
<dbReference type="PANTHER" id="PTHR11070:SF2">
    <property type="entry name" value="ATP-DEPENDENT DNA HELICASE SRS2"/>
    <property type="match status" value="1"/>
</dbReference>
<dbReference type="Pfam" id="PF00580">
    <property type="entry name" value="UvrD-helicase"/>
    <property type="match status" value="1"/>
</dbReference>
<evidence type="ECO:0000256" key="11">
    <source>
        <dbReference type="ARBA" id="ARBA00048988"/>
    </source>
</evidence>
<dbReference type="InterPro" id="IPR013986">
    <property type="entry name" value="DExx_box_DNA_helicase_dom_sf"/>
</dbReference>
<feature type="domain" description="UvrD-like helicase ATP-binding" evidence="14">
    <location>
        <begin position="9"/>
        <end position="286"/>
    </location>
</feature>
<evidence type="ECO:0000256" key="12">
    <source>
        <dbReference type="PROSITE-ProRule" id="PRU00560"/>
    </source>
</evidence>
<dbReference type="InterPro" id="IPR014017">
    <property type="entry name" value="DNA_helicase_UvrD-like_C"/>
</dbReference>
<evidence type="ECO:0000313" key="16">
    <source>
        <dbReference type="EMBL" id="MFA9459225.1"/>
    </source>
</evidence>
<organism evidence="16 17">
    <name type="scientific">Thiohalorhabdus methylotrophus</name>
    <dbReference type="NCBI Taxonomy" id="3242694"/>
    <lineage>
        <taxon>Bacteria</taxon>
        <taxon>Pseudomonadati</taxon>
        <taxon>Pseudomonadota</taxon>
        <taxon>Gammaproteobacteria</taxon>
        <taxon>Thiohalorhabdales</taxon>
        <taxon>Thiohalorhabdaceae</taxon>
        <taxon>Thiohalorhabdus</taxon>
    </lineage>
</organism>
<keyword evidence="2 12" id="KW-0547">Nucleotide-binding</keyword>
<feature type="domain" description="UvrD-like helicase C-terminal" evidence="15">
    <location>
        <begin position="287"/>
        <end position="562"/>
    </location>
</feature>
<dbReference type="SUPFAM" id="SSF52540">
    <property type="entry name" value="P-loop containing nucleoside triphosphate hydrolases"/>
    <property type="match status" value="1"/>
</dbReference>
<dbReference type="InterPro" id="IPR014016">
    <property type="entry name" value="UvrD-like_ATP-bd"/>
</dbReference>
<comment type="similarity">
    <text evidence="1">Belongs to the helicase family. UvrD subfamily.</text>
</comment>
<evidence type="ECO:0000256" key="1">
    <source>
        <dbReference type="ARBA" id="ARBA00009922"/>
    </source>
</evidence>
<dbReference type="Pfam" id="PF13361">
    <property type="entry name" value="UvrD_C"/>
    <property type="match status" value="2"/>
</dbReference>
<keyword evidence="5 12" id="KW-0067">ATP-binding</keyword>
<dbReference type="EMBL" id="JBGUAW010000001">
    <property type="protein sequence ID" value="MFA9459225.1"/>
    <property type="molecule type" value="Genomic_DNA"/>
</dbReference>
<dbReference type="RefSeq" id="WP_373654017.1">
    <property type="nucleotide sequence ID" value="NZ_JBGUAW010000001.1"/>
</dbReference>
<dbReference type="CDD" id="cd18807">
    <property type="entry name" value="SF1_C_UvrD"/>
    <property type="match status" value="1"/>
</dbReference>
<evidence type="ECO:0000256" key="4">
    <source>
        <dbReference type="ARBA" id="ARBA00022806"/>
    </source>
</evidence>
<keyword evidence="3 12" id="KW-0378">Hydrolase</keyword>
<reference evidence="16 17" key="1">
    <citation type="submission" date="2024-08" db="EMBL/GenBank/DDBJ databases">
        <title>Whole-genome sequencing of halo(alkali)philic microorganisms from hypersaline lakes.</title>
        <authorList>
            <person name="Sorokin D.Y."/>
            <person name="Merkel A.Y."/>
            <person name="Messina E."/>
            <person name="Yakimov M."/>
        </authorList>
    </citation>
    <scope>NUCLEOTIDE SEQUENCE [LARGE SCALE GENOMIC DNA]</scope>
    <source>
        <strain evidence="16 17">Cl-TMA</strain>
    </source>
</reference>
<evidence type="ECO:0000256" key="8">
    <source>
        <dbReference type="ARBA" id="ARBA00034617"/>
    </source>
</evidence>
<evidence type="ECO:0000256" key="3">
    <source>
        <dbReference type="ARBA" id="ARBA00022801"/>
    </source>
</evidence>
<evidence type="ECO:0000256" key="13">
    <source>
        <dbReference type="SAM" id="MobiDB-lite"/>
    </source>
</evidence>
<dbReference type="PROSITE" id="PS51217">
    <property type="entry name" value="UVRD_HELICASE_CTER"/>
    <property type="match status" value="1"/>
</dbReference>
<dbReference type="Gene3D" id="3.40.50.300">
    <property type="entry name" value="P-loop containing nucleotide triphosphate hydrolases"/>
    <property type="match status" value="2"/>
</dbReference>
<feature type="region of interest" description="Disordered" evidence="13">
    <location>
        <begin position="640"/>
        <end position="680"/>
    </location>
</feature>
<comment type="catalytic activity">
    <reaction evidence="11">
        <text>ATP + H2O = ADP + phosphate + H(+)</text>
        <dbReference type="Rhea" id="RHEA:13065"/>
        <dbReference type="ChEBI" id="CHEBI:15377"/>
        <dbReference type="ChEBI" id="CHEBI:15378"/>
        <dbReference type="ChEBI" id="CHEBI:30616"/>
        <dbReference type="ChEBI" id="CHEBI:43474"/>
        <dbReference type="ChEBI" id="CHEBI:456216"/>
        <dbReference type="EC" id="5.6.2.4"/>
    </reaction>
</comment>
<comment type="catalytic activity">
    <reaction evidence="8">
        <text>Couples ATP hydrolysis with the unwinding of duplex DNA by translocating in the 3'-5' direction.</text>
        <dbReference type="EC" id="5.6.2.4"/>
    </reaction>
</comment>
<evidence type="ECO:0000256" key="10">
    <source>
        <dbReference type="ARBA" id="ARBA00034923"/>
    </source>
</evidence>
<dbReference type="PROSITE" id="PS51198">
    <property type="entry name" value="UVRD_HELICASE_ATP_BIND"/>
    <property type="match status" value="1"/>
</dbReference>
<keyword evidence="4 12" id="KW-0347">Helicase</keyword>
<proteinExistence type="inferred from homology"/>
<evidence type="ECO:0000256" key="6">
    <source>
        <dbReference type="ARBA" id="ARBA00023125"/>
    </source>
</evidence>
<evidence type="ECO:0000313" key="17">
    <source>
        <dbReference type="Proteomes" id="UP001575181"/>
    </source>
</evidence>
<evidence type="ECO:0000256" key="9">
    <source>
        <dbReference type="ARBA" id="ARBA00034808"/>
    </source>
</evidence>
<dbReference type="EC" id="5.6.2.4" evidence="9"/>
<evidence type="ECO:0000259" key="14">
    <source>
        <dbReference type="PROSITE" id="PS51198"/>
    </source>
</evidence>
<feature type="compositionally biased region" description="Gly residues" evidence="13">
    <location>
        <begin position="651"/>
        <end position="663"/>
    </location>
</feature>
<dbReference type="CDD" id="cd17932">
    <property type="entry name" value="DEXQc_UvrD"/>
    <property type="match status" value="1"/>
</dbReference>
<dbReference type="InterPro" id="IPR000212">
    <property type="entry name" value="DNA_helicase_UvrD/REP"/>
</dbReference>
<name>A0ABV4TRN7_9GAMM</name>
<gene>
    <name evidence="16" type="ORF">ACERLL_00100</name>
</gene>
<dbReference type="Gene3D" id="1.10.486.10">
    <property type="entry name" value="PCRA, domain 4"/>
    <property type="match status" value="1"/>
</dbReference>
<accession>A0ABV4TRN7</accession>
<keyword evidence="7" id="KW-0413">Isomerase</keyword>
<sequence length="726" mass="80718">MSSFPPQFDGLNDQQNEAVSLPAGPNLILAGAGSGKTRVLTHRIAHLVGHLGEPPGSILAVTFTNKAAREMRERVEELLGISVVNLWIGTFHGLCHRILRAHASALELPGDFQILDAEDQKRMVRRVVREAGVDEKTYDPRRIQGAINGYKEDGLTPADVAGGGDGDPTVTELYRRYQATLHQAGLVDFGDLLLRCLELFRKQPEVAAHYRERFRHVLVDEFQDTNRVQHLWLQSLVGEGDDFFAVGDDDQSIYGWRGARVDHVLNFRDHYPDCQVVRLERNYRSTQPILAAANDVIRRNTGRLGKELWTDREEGQPVAWLTAPTEREEAQFVVNEIRKWVEVGRPRADCAVLYRSHAQSRQFEEALLGAGLPYRVYGGMRFYERAEIKDALAYLRLLRNLDDDASFDRVVNQPARGVGEKSLATVREAAEGGSLWQGAENALAAGAVRGKARTGLENFMRLVNDLTAASRNLELGDLVERVLKDTGLAEAWGAKGDGDAENRVENLEELMSAADQFAAEEVPDEEDPLSTFLAHTALEAGEGRADPDEDAVQLMSLHAAKGLEFPRVFLTGMEEGLFPHFRTIDDEVALEEERRLCYVGMTRAMEELTLTMARRRRLYGRDQTNPPSRFVEEISPERLNDITPRPAMDGPGLGKAGMAGGGVQPAEGREAPPFPPGAGVRHPRFGAGVVMACEGSGPKARVRVYFRDLDEEKWLITEYAGLERLE</sequence>
<feature type="binding site" evidence="12">
    <location>
        <begin position="30"/>
        <end position="37"/>
    </location>
    <ligand>
        <name>ATP</name>
        <dbReference type="ChEBI" id="CHEBI:30616"/>
    </ligand>
</feature>
<evidence type="ECO:0000256" key="7">
    <source>
        <dbReference type="ARBA" id="ARBA00023235"/>
    </source>
</evidence>
<keyword evidence="17" id="KW-1185">Reference proteome</keyword>